<gene>
    <name evidence="1" type="ORF">MNBD_NITROSPIRAE03-794</name>
</gene>
<name>A0A3B1CVX2_9ZZZZ</name>
<dbReference type="EMBL" id="UOGI01000084">
    <property type="protein sequence ID" value="VAX30661.1"/>
    <property type="molecule type" value="Genomic_DNA"/>
</dbReference>
<organism evidence="1">
    <name type="scientific">hydrothermal vent metagenome</name>
    <dbReference type="NCBI Taxonomy" id="652676"/>
    <lineage>
        <taxon>unclassified sequences</taxon>
        <taxon>metagenomes</taxon>
        <taxon>ecological metagenomes</taxon>
    </lineage>
</organism>
<dbReference type="AlphaFoldDB" id="A0A3B1CVX2"/>
<accession>A0A3B1CVX2</accession>
<protein>
    <submittedName>
        <fullName evidence="1">Uncharacterized protein</fullName>
    </submittedName>
</protein>
<feature type="non-terminal residue" evidence="1">
    <location>
        <position position="1"/>
    </location>
</feature>
<reference evidence="1" key="1">
    <citation type="submission" date="2018-06" db="EMBL/GenBank/DDBJ databases">
        <authorList>
            <person name="Zhirakovskaya E."/>
        </authorList>
    </citation>
    <scope>NUCLEOTIDE SEQUENCE</scope>
</reference>
<proteinExistence type="predicted"/>
<sequence length="30" mass="3452">DSNARVIFKEMMSQEEKHINSLMSLKRATG</sequence>
<evidence type="ECO:0000313" key="1">
    <source>
        <dbReference type="EMBL" id="VAX30661.1"/>
    </source>
</evidence>